<dbReference type="Gene3D" id="3.40.710.10">
    <property type="entry name" value="DD-peptidase/beta-lactamase superfamily"/>
    <property type="match status" value="1"/>
</dbReference>
<feature type="domain" description="Beta-lactamase-related" evidence="1">
    <location>
        <begin position="97"/>
        <end position="374"/>
    </location>
</feature>
<dbReference type="Proteomes" id="UP000238605">
    <property type="component" value="Unassembled WGS sequence"/>
</dbReference>
<gene>
    <name evidence="2" type="ORF">C1704_04975</name>
</gene>
<reference evidence="2 3" key="1">
    <citation type="submission" date="2018-02" db="EMBL/GenBank/DDBJ databases">
        <title>Reclassifiation of [Polyangium] brachysporum DSM 7029 as Guopingzhaonella breviflexa gen. nov., sp. nov., a member of the family Comamonadaceae.</title>
        <authorList>
            <person name="Tang B."/>
        </authorList>
    </citation>
    <scope>NUCLEOTIDE SEQUENCE [LARGE SCALE GENOMIC DNA]</scope>
    <source>
        <strain evidence="2 3">BCRC 80649</strain>
    </source>
</reference>
<keyword evidence="3" id="KW-1185">Reference proteome</keyword>
<dbReference type="EMBL" id="PSNX01000003">
    <property type="protein sequence ID" value="PPE67508.1"/>
    <property type="molecule type" value="Genomic_DNA"/>
</dbReference>
<dbReference type="Pfam" id="PF00144">
    <property type="entry name" value="Beta-lactamase"/>
    <property type="match status" value="1"/>
</dbReference>
<dbReference type="InterPro" id="IPR001466">
    <property type="entry name" value="Beta-lactam-related"/>
</dbReference>
<name>A0A2S5SY09_9BURK</name>
<dbReference type="InterPro" id="IPR050789">
    <property type="entry name" value="Diverse_Enzym_Activities"/>
</dbReference>
<protein>
    <recommendedName>
        <fullName evidence="1">Beta-lactamase-related domain-containing protein</fullName>
    </recommendedName>
</protein>
<dbReference type="AlphaFoldDB" id="A0A2S5SY09"/>
<comment type="caution">
    <text evidence="2">The sequence shown here is derived from an EMBL/GenBank/DDBJ whole genome shotgun (WGS) entry which is preliminary data.</text>
</comment>
<accession>A0A2S5SY09</accession>
<evidence type="ECO:0000313" key="2">
    <source>
        <dbReference type="EMBL" id="PPE67508.1"/>
    </source>
</evidence>
<dbReference type="SUPFAM" id="SSF56601">
    <property type="entry name" value="beta-lactamase/transpeptidase-like"/>
    <property type="match status" value="1"/>
</dbReference>
<organism evidence="2 3">
    <name type="scientific">Caldimonas caldifontis</name>
    <dbReference type="NCBI Taxonomy" id="1452508"/>
    <lineage>
        <taxon>Bacteria</taxon>
        <taxon>Pseudomonadati</taxon>
        <taxon>Pseudomonadota</taxon>
        <taxon>Betaproteobacteria</taxon>
        <taxon>Burkholderiales</taxon>
        <taxon>Sphaerotilaceae</taxon>
        <taxon>Caldimonas</taxon>
    </lineage>
</organism>
<dbReference type="PANTHER" id="PTHR43283:SF7">
    <property type="entry name" value="BETA-LACTAMASE-RELATED DOMAIN-CONTAINING PROTEIN"/>
    <property type="match status" value="1"/>
</dbReference>
<proteinExistence type="predicted"/>
<dbReference type="PANTHER" id="PTHR43283">
    <property type="entry name" value="BETA-LACTAMASE-RELATED"/>
    <property type="match status" value="1"/>
</dbReference>
<dbReference type="PROSITE" id="PS51257">
    <property type="entry name" value="PROKAR_LIPOPROTEIN"/>
    <property type="match status" value="1"/>
</dbReference>
<evidence type="ECO:0000259" key="1">
    <source>
        <dbReference type="Pfam" id="PF00144"/>
    </source>
</evidence>
<dbReference type="OrthoDB" id="9814204at2"/>
<dbReference type="RefSeq" id="WP_104301559.1">
    <property type="nucleotide sequence ID" value="NZ_PSNX01000003.1"/>
</dbReference>
<sequence length="401" mass="45147">MRRFHFTSPGPLAALLLLTAALSGCAGYPPEYLWRVLTWGDADMGDVDRFPARTLQASPRPQHLPQALDDDAVQRAFEAWRPGQRLDALLNDTGTQAFLVLHRGQVVYERYFHGASRDTVVTSFSVAKSFLAVLVGLAIEDRRIGSLHDPITQYLPELAGRDARFERITVHHLLRMASGIRYHEVSFFHGDNARTYYHPDLRALALQHTRIDGEPGRHFLYNNYHPLLLGLILERATGERITDYLQRRLWTPMGMAYGGSWSLDSKASGFEKLESGINARAIDFAKLGLLVLNDGRRDGEVVVPSVWMQAMLEPTANAPDDYNAGMPWMSHHPDVYYADLWWGLRRNDGLHEVAARGNHGQLVYVSRRHQVVVVRNGLRYGIGSMEWMRLAEAVAAGLGGR</sequence>
<dbReference type="InterPro" id="IPR012338">
    <property type="entry name" value="Beta-lactam/transpept-like"/>
</dbReference>
<evidence type="ECO:0000313" key="3">
    <source>
        <dbReference type="Proteomes" id="UP000238605"/>
    </source>
</evidence>